<feature type="transmembrane region" description="Helical" evidence="1">
    <location>
        <begin position="119"/>
        <end position="138"/>
    </location>
</feature>
<gene>
    <name evidence="2" type="ORF">LKD36_04010</name>
</gene>
<evidence type="ECO:0000256" key="1">
    <source>
        <dbReference type="SAM" id="Phobius"/>
    </source>
</evidence>
<dbReference type="AlphaFoldDB" id="A0AAE3A3F8"/>
<keyword evidence="1" id="KW-0812">Transmembrane</keyword>
<organism evidence="2 3">
    <name type="scientific">Hominiventricola filiformis</name>
    <dbReference type="NCBI Taxonomy" id="2885352"/>
    <lineage>
        <taxon>Bacteria</taxon>
        <taxon>Bacillati</taxon>
        <taxon>Bacillota</taxon>
        <taxon>Clostridia</taxon>
        <taxon>Lachnospirales</taxon>
        <taxon>Lachnospiraceae</taxon>
        <taxon>Hominiventricola</taxon>
    </lineage>
</organism>
<dbReference type="RefSeq" id="WP_308458791.1">
    <property type="nucleotide sequence ID" value="NZ_JAJEPS010000002.1"/>
</dbReference>
<feature type="transmembrane region" description="Helical" evidence="1">
    <location>
        <begin position="344"/>
        <end position="364"/>
    </location>
</feature>
<feature type="transmembrane region" description="Helical" evidence="1">
    <location>
        <begin position="9"/>
        <end position="31"/>
    </location>
</feature>
<keyword evidence="1" id="KW-0472">Membrane</keyword>
<reference evidence="2 3" key="1">
    <citation type="submission" date="2021-10" db="EMBL/GenBank/DDBJ databases">
        <title>Anaerobic single-cell dispensing facilitates the cultivation of human gut bacteria.</title>
        <authorList>
            <person name="Afrizal A."/>
        </authorList>
    </citation>
    <scope>NUCLEOTIDE SEQUENCE [LARGE SCALE GENOMIC DNA]</scope>
    <source>
        <strain evidence="2 3">CLA-AA-H276</strain>
    </source>
</reference>
<name>A0AAE3A3F8_9FIRM</name>
<sequence>MGRIKELKAFVKIFVILIVVFFLSMTLVYYIPTSWIQNNVEKSVEVIENEGEYPMYFFYRHSAIIDEHTDKLMYTSLIQNRDYYNPVQASVSINQYPRYWHGYQVILRPLTVIFQVQELRYLGMYVFHLLFFWSAWLMAKKLKPGIAMCYVAAVTSGYIVFLPVCFQFFTTFLVLFGALIVLLTRYEKDSTMNLILYFFVVGMVENFFDFLTYPIITLGIPLIVLLWLKIRDESADLIENMIFTVKSSVSWGLGYALTWIAKWGIATVVLGVRYFWRTMSVVQYRLEGSEEEPLDRIGTLQKNLKAWMNVQDNGIISWSKVVMVLLLIVIVLILVRRLKDQKTVLASLPIGVVALYPYIWYLVMSNHSQIHYWYTYRAQVLTMFGILVFVVNILKEKKTSA</sequence>
<comment type="caution">
    <text evidence="2">The sequence shown here is derived from an EMBL/GenBank/DDBJ whole genome shotgun (WGS) entry which is preliminary data.</text>
</comment>
<feature type="transmembrane region" description="Helical" evidence="1">
    <location>
        <begin position="315"/>
        <end position="335"/>
    </location>
</feature>
<protein>
    <submittedName>
        <fullName evidence="2">Uncharacterized protein</fullName>
    </submittedName>
</protein>
<feature type="transmembrane region" description="Helical" evidence="1">
    <location>
        <begin position="249"/>
        <end position="276"/>
    </location>
</feature>
<evidence type="ECO:0000313" key="2">
    <source>
        <dbReference type="EMBL" id="MCC2125341.1"/>
    </source>
</evidence>
<feature type="transmembrane region" description="Helical" evidence="1">
    <location>
        <begin position="150"/>
        <end position="183"/>
    </location>
</feature>
<accession>A0AAE3A3F8</accession>
<dbReference type="Proteomes" id="UP001198220">
    <property type="component" value="Unassembled WGS sequence"/>
</dbReference>
<keyword evidence="3" id="KW-1185">Reference proteome</keyword>
<proteinExistence type="predicted"/>
<feature type="transmembrane region" description="Helical" evidence="1">
    <location>
        <begin position="376"/>
        <end position="394"/>
    </location>
</feature>
<keyword evidence="1" id="KW-1133">Transmembrane helix</keyword>
<evidence type="ECO:0000313" key="3">
    <source>
        <dbReference type="Proteomes" id="UP001198220"/>
    </source>
</evidence>
<feature type="transmembrane region" description="Helical" evidence="1">
    <location>
        <begin position="195"/>
        <end position="228"/>
    </location>
</feature>
<dbReference type="EMBL" id="JAJEPS010000002">
    <property type="protein sequence ID" value="MCC2125341.1"/>
    <property type="molecule type" value="Genomic_DNA"/>
</dbReference>